<evidence type="ECO:0000313" key="2">
    <source>
        <dbReference type="EMBL" id="OAJ94410.1"/>
    </source>
</evidence>
<reference evidence="2 3" key="1">
    <citation type="journal article" date="2016" name="Syst. Appl. Microbiol.">
        <title>Vibrio bivalvicida sp. nov., a novel larval pathogen for bivalve molluscs reared in a hatchery.</title>
        <authorList>
            <person name="Dubert J."/>
            <person name="Romalde J.L."/>
            <person name="Prado S."/>
            <person name="Barja J.L."/>
        </authorList>
    </citation>
    <scope>NUCLEOTIDE SEQUENCE [LARGE SCALE GENOMIC DNA]</scope>
    <source>
        <strain evidence="2 3">605</strain>
    </source>
</reference>
<dbReference type="AlphaFoldDB" id="A0A177Y0Q4"/>
<evidence type="ECO:0000256" key="1">
    <source>
        <dbReference type="SAM" id="Phobius"/>
    </source>
</evidence>
<accession>A0A177Y0Q4</accession>
<keyword evidence="1" id="KW-1133">Transmembrane helix</keyword>
<dbReference type="RefSeq" id="WP_054963370.1">
    <property type="nucleotide sequence ID" value="NZ_LLEI02000025.1"/>
</dbReference>
<gene>
    <name evidence="2" type="ORF">APB76_09525</name>
</gene>
<feature type="transmembrane region" description="Helical" evidence="1">
    <location>
        <begin position="34"/>
        <end position="54"/>
    </location>
</feature>
<proteinExistence type="predicted"/>
<keyword evidence="1" id="KW-0472">Membrane</keyword>
<protein>
    <submittedName>
        <fullName evidence="2">Uncharacterized protein</fullName>
    </submittedName>
</protein>
<dbReference type="Proteomes" id="UP000078406">
    <property type="component" value="Unassembled WGS sequence"/>
</dbReference>
<sequence length="65" mass="7613">MSIVIIFISVFLVKLVLAQFGITYNLFSDVFNLRLAILDFVLFVSVYASLSFIYRKVKRLSLRKY</sequence>
<dbReference type="EMBL" id="LLEI02000025">
    <property type="protein sequence ID" value="OAJ94410.1"/>
    <property type="molecule type" value="Genomic_DNA"/>
</dbReference>
<name>A0A177Y0Q4_9VIBR</name>
<comment type="caution">
    <text evidence="2">The sequence shown here is derived from an EMBL/GenBank/DDBJ whole genome shotgun (WGS) entry which is preliminary data.</text>
</comment>
<organism evidence="2 3">
    <name type="scientific">Vibrio bivalvicida</name>
    <dbReference type="NCBI Taxonomy" id="1276888"/>
    <lineage>
        <taxon>Bacteria</taxon>
        <taxon>Pseudomonadati</taxon>
        <taxon>Pseudomonadota</taxon>
        <taxon>Gammaproteobacteria</taxon>
        <taxon>Vibrionales</taxon>
        <taxon>Vibrionaceae</taxon>
        <taxon>Vibrio</taxon>
        <taxon>Vibrio oreintalis group</taxon>
    </lineage>
</organism>
<keyword evidence="1" id="KW-0812">Transmembrane</keyword>
<evidence type="ECO:0000313" key="3">
    <source>
        <dbReference type="Proteomes" id="UP000078406"/>
    </source>
</evidence>